<feature type="compositionally biased region" description="Basic residues" evidence="1">
    <location>
        <begin position="1"/>
        <end position="12"/>
    </location>
</feature>
<evidence type="ECO:0000313" key="2">
    <source>
        <dbReference type="EMBL" id="QSL66035.1"/>
    </source>
</evidence>
<feature type="region of interest" description="Disordered" evidence="1">
    <location>
        <begin position="1"/>
        <end position="45"/>
    </location>
</feature>
<dbReference type="Proteomes" id="UP000663699">
    <property type="component" value="Chromosome 9"/>
</dbReference>
<feature type="region of interest" description="Disordered" evidence="1">
    <location>
        <begin position="83"/>
        <end position="107"/>
    </location>
</feature>
<name>A0A899G0A2_9ASCO</name>
<keyword evidence="3" id="KW-1185">Reference proteome</keyword>
<proteinExistence type="predicted"/>
<feature type="compositionally biased region" description="Basic and acidic residues" evidence="1">
    <location>
        <begin position="18"/>
        <end position="28"/>
    </location>
</feature>
<reference evidence="2" key="1">
    <citation type="submission" date="2020-06" db="EMBL/GenBank/DDBJ databases">
        <title>Genomes of multiple members of Pneumocystis genus reveal paths to human pathogen Pneumocystis jirovecii.</title>
        <authorList>
            <person name="Cisse O.H."/>
            <person name="Ma L."/>
            <person name="Dekker J."/>
            <person name="Khil P."/>
            <person name="Jo J."/>
            <person name="Brenchley J."/>
            <person name="Blair R."/>
            <person name="Pahar B."/>
            <person name="Chabe M."/>
            <person name="Van Rompay K.A."/>
            <person name="Keesler R."/>
            <person name="Sukura A."/>
            <person name="Hirsch V."/>
            <person name="Kutty G."/>
            <person name="Liu Y."/>
            <person name="Peng L."/>
            <person name="Chen J."/>
            <person name="Song J."/>
            <person name="Weissenbacher-Lang C."/>
            <person name="Xu J."/>
            <person name="Upham N.S."/>
            <person name="Stajich J.E."/>
            <person name="Cuomo C.A."/>
            <person name="Cushion M.T."/>
            <person name="Kovacs J.A."/>
        </authorList>
    </citation>
    <scope>NUCLEOTIDE SEQUENCE</scope>
    <source>
        <strain evidence="2">2A</strain>
    </source>
</reference>
<evidence type="ECO:0000313" key="3">
    <source>
        <dbReference type="Proteomes" id="UP000663699"/>
    </source>
</evidence>
<gene>
    <name evidence="2" type="ORF">MERGE_003172</name>
</gene>
<sequence length="283" mass="31607">MKQKATYFRKKQAIASDIRSDNPSKENPCENPGLNMHIPSNSAPPRRTYLHKPIAARILSDKSNILDKPVRSSASKELALLHKQKKEETSNLKKKRPTNCLTKPSPLKKTAPKVVVPISKLRKRHPLSLDKQSSICTSRKRNLSTIACLDNSIRAKNNPHVDINDLPANILDELSSFQQLSSDAPPVATSTPKEIKYKKEMIQPTLNVSENISSDISSLLLSNSTENISEQEMPKLASLNLNTNKPTKQSHNKLKKKGMFVKRLAQPITCDSSIDDEIITKFS</sequence>
<dbReference type="EMBL" id="CP054540">
    <property type="protein sequence ID" value="QSL66035.1"/>
    <property type="molecule type" value="Genomic_DNA"/>
</dbReference>
<dbReference type="AlphaFoldDB" id="A0A899G0A2"/>
<accession>A0A899G0A2</accession>
<protein>
    <submittedName>
        <fullName evidence="2">Uncharacterized protein</fullName>
    </submittedName>
</protein>
<dbReference type="OrthoDB" id="5385167at2759"/>
<organism evidence="2 3">
    <name type="scientific">Pneumocystis wakefieldiae</name>
    <dbReference type="NCBI Taxonomy" id="38082"/>
    <lineage>
        <taxon>Eukaryota</taxon>
        <taxon>Fungi</taxon>
        <taxon>Dikarya</taxon>
        <taxon>Ascomycota</taxon>
        <taxon>Taphrinomycotina</taxon>
        <taxon>Pneumocystomycetes</taxon>
        <taxon>Pneumocystaceae</taxon>
        <taxon>Pneumocystis</taxon>
    </lineage>
</organism>
<evidence type="ECO:0000256" key="1">
    <source>
        <dbReference type="SAM" id="MobiDB-lite"/>
    </source>
</evidence>